<gene>
    <name evidence="1" type="ORF">AWH49_17200</name>
</gene>
<reference evidence="1 2" key="1">
    <citation type="submission" date="2016-01" db="EMBL/GenBank/DDBJ databases">
        <title>Investigation of taxonomic status of Bacillus aminovorans.</title>
        <authorList>
            <person name="Verma A."/>
            <person name="Pal Y."/>
            <person name="Krishnamurthi S."/>
        </authorList>
    </citation>
    <scope>NUCLEOTIDE SEQUENCE [LARGE SCALE GENOMIC DNA]</scope>
    <source>
        <strain evidence="1 2">DSM 1314</strain>
    </source>
</reference>
<proteinExistence type="predicted"/>
<name>A0A177L4F0_9BACI</name>
<protein>
    <submittedName>
        <fullName evidence="1">Uncharacterized protein</fullName>
    </submittedName>
</protein>
<accession>A0A177L4F0</accession>
<organism evidence="1 2">
    <name type="scientific">Domibacillus aminovorans</name>
    <dbReference type="NCBI Taxonomy" id="29332"/>
    <lineage>
        <taxon>Bacteria</taxon>
        <taxon>Bacillati</taxon>
        <taxon>Bacillota</taxon>
        <taxon>Bacilli</taxon>
        <taxon>Bacillales</taxon>
        <taxon>Bacillaceae</taxon>
        <taxon>Domibacillus</taxon>
    </lineage>
</organism>
<evidence type="ECO:0000313" key="2">
    <source>
        <dbReference type="Proteomes" id="UP000076935"/>
    </source>
</evidence>
<keyword evidence="2" id="KW-1185">Reference proteome</keyword>
<evidence type="ECO:0000313" key="1">
    <source>
        <dbReference type="EMBL" id="OAH60294.1"/>
    </source>
</evidence>
<dbReference type="EMBL" id="LQWY01000043">
    <property type="protein sequence ID" value="OAH60294.1"/>
    <property type="molecule type" value="Genomic_DNA"/>
</dbReference>
<comment type="caution">
    <text evidence="1">The sequence shown here is derived from an EMBL/GenBank/DDBJ whole genome shotgun (WGS) entry which is preliminary data.</text>
</comment>
<sequence>MRYERRKRAAWKTERKESRDACWALRRPMMSFSLTKQEEFFLCFCAEKNVIGLIFIFKRKGFDMDNQTFFNRAILWTSAIFL</sequence>
<dbReference type="AlphaFoldDB" id="A0A177L4F0"/>
<dbReference type="Proteomes" id="UP000076935">
    <property type="component" value="Unassembled WGS sequence"/>
</dbReference>